<dbReference type="InterPro" id="IPR014729">
    <property type="entry name" value="Rossmann-like_a/b/a_fold"/>
</dbReference>
<dbReference type="Gene3D" id="3.40.50.620">
    <property type="entry name" value="HUPs"/>
    <property type="match status" value="1"/>
</dbReference>
<dbReference type="Pfam" id="PF00582">
    <property type="entry name" value="Usp"/>
    <property type="match status" value="1"/>
</dbReference>
<organism evidence="3 4">
    <name type="scientific">Oleiagrimonas citrea</name>
    <dbReference type="NCBI Taxonomy" id="1665687"/>
    <lineage>
        <taxon>Bacteria</taxon>
        <taxon>Pseudomonadati</taxon>
        <taxon>Pseudomonadota</taxon>
        <taxon>Gammaproteobacteria</taxon>
        <taxon>Lysobacterales</taxon>
        <taxon>Rhodanobacteraceae</taxon>
        <taxon>Oleiagrimonas</taxon>
    </lineage>
</organism>
<comment type="similarity">
    <text evidence="1">Belongs to the universal stress protein A family.</text>
</comment>
<keyword evidence="4" id="KW-1185">Reference proteome</keyword>
<dbReference type="InterPro" id="IPR006015">
    <property type="entry name" value="Universal_stress_UspA"/>
</dbReference>
<dbReference type="EMBL" id="JAAZQD010000003">
    <property type="protein sequence ID" value="NKZ38769.1"/>
    <property type="molecule type" value="Genomic_DNA"/>
</dbReference>
<evidence type="ECO:0000313" key="4">
    <source>
        <dbReference type="Proteomes" id="UP000541636"/>
    </source>
</evidence>
<dbReference type="PANTHER" id="PTHR46268:SF15">
    <property type="entry name" value="UNIVERSAL STRESS PROTEIN HP_0031"/>
    <property type="match status" value="1"/>
</dbReference>
<feature type="domain" description="UspA" evidence="2">
    <location>
        <begin position="1"/>
        <end position="146"/>
    </location>
</feature>
<comment type="caution">
    <text evidence="3">The sequence shown here is derived from an EMBL/GenBank/DDBJ whole genome shotgun (WGS) entry which is preliminary data.</text>
</comment>
<accession>A0A846ZMK0</accession>
<dbReference type="Proteomes" id="UP000541636">
    <property type="component" value="Unassembled WGS sequence"/>
</dbReference>
<proteinExistence type="inferred from homology"/>
<dbReference type="PANTHER" id="PTHR46268">
    <property type="entry name" value="STRESS RESPONSE PROTEIN NHAX"/>
    <property type="match status" value="1"/>
</dbReference>
<evidence type="ECO:0000256" key="1">
    <source>
        <dbReference type="ARBA" id="ARBA00008791"/>
    </source>
</evidence>
<protein>
    <submittedName>
        <fullName evidence="3">Universal stress protein</fullName>
    </submittedName>
</protein>
<reference evidence="3 4" key="1">
    <citation type="journal article" date="2017" name="Int. J. Syst. Evol. Microbiol.">
        <title>Oleiagrimonas citrea sp. nov., a marine bacterium isolated from tidal flat sediment and emended description of the genus Oleiagrimonas Fang et al. 2015 and Oleiagrimonas soli.</title>
        <authorList>
            <person name="Yang S.H."/>
            <person name="Seo H.S."/>
            <person name="Seong C.N."/>
            <person name="Kwon K.K."/>
        </authorList>
    </citation>
    <scope>NUCLEOTIDE SEQUENCE [LARGE SCALE GENOMIC DNA]</scope>
    <source>
        <strain evidence="3 4">MEBiC09124</strain>
    </source>
</reference>
<evidence type="ECO:0000313" key="3">
    <source>
        <dbReference type="EMBL" id="NKZ38769.1"/>
    </source>
</evidence>
<dbReference type="RefSeq" id="WP_113063462.1">
    <property type="nucleotide sequence ID" value="NZ_JAAZQD010000003.1"/>
</dbReference>
<dbReference type="PRINTS" id="PR01438">
    <property type="entry name" value="UNVRSLSTRESS"/>
</dbReference>
<sequence length="146" mass="15679">MYKRILIATDGSERSERAIEQGVSLAKSLGASVVGLNAMPTYRAFVGSVGDITNTLEDDYRRAAEERSTVILSDLDKAAKAAGVPCETHYLYGKPVHQAIIDATDTYDCDLVVMASHGRGSVGTLLLGSVTQKVLMHGERPVLVVR</sequence>
<dbReference type="InterPro" id="IPR006016">
    <property type="entry name" value="UspA"/>
</dbReference>
<dbReference type="SUPFAM" id="SSF52402">
    <property type="entry name" value="Adenine nucleotide alpha hydrolases-like"/>
    <property type="match status" value="1"/>
</dbReference>
<dbReference type="AlphaFoldDB" id="A0A846ZMK0"/>
<name>A0A846ZMK0_9GAMM</name>
<evidence type="ECO:0000259" key="2">
    <source>
        <dbReference type="Pfam" id="PF00582"/>
    </source>
</evidence>
<dbReference type="CDD" id="cd00293">
    <property type="entry name" value="USP-like"/>
    <property type="match status" value="1"/>
</dbReference>
<gene>
    <name evidence="3" type="ORF">HF690_07320</name>
</gene>